<evidence type="ECO:0000256" key="4">
    <source>
        <dbReference type="SAM" id="MobiDB-lite"/>
    </source>
</evidence>
<dbReference type="SMART" id="SM00449">
    <property type="entry name" value="SPRY"/>
    <property type="match status" value="1"/>
</dbReference>
<feature type="coiled-coil region" evidence="3">
    <location>
        <begin position="416"/>
        <end position="485"/>
    </location>
</feature>
<dbReference type="OrthoDB" id="5848316at2759"/>
<evidence type="ECO:0000256" key="3">
    <source>
        <dbReference type="SAM" id="Coils"/>
    </source>
</evidence>
<feature type="coiled-coil region" evidence="3">
    <location>
        <begin position="190"/>
        <end position="329"/>
    </location>
</feature>
<keyword evidence="3" id="KW-0175">Coiled coil</keyword>
<evidence type="ECO:0000313" key="7">
    <source>
        <dbReference type="Proteomes" id="UP000218231"/>
    </source>
</evidence>
<comment type="caution">
    <text evidence="6">The sequence shown here is derived from an EMBL/GenBank/DDBJ whole genome shotgun (WGS) entry which is preliminary data.</text>
</comment>
<dbReference type="CDD" id="cd12872">
    <property type="entry name" value="SPRY_Ash2"/>
    <property type="match status" value="1"/>
</dbReference>
<dbReference type="STRING" id="2018661.A0A2A2KP15"/>
<dbReference type="Proteomes" id="UP000218231">
    <property type="component" value="Unassembled WGS sequence"/>
</dbReference>
<protein>
    <recommendedName>
        <fullName evidence="5">B30.2/SPRY domain-containing protein</fullName>
    </recommendedName>
</protein>
<feature type="compositionally biased region" description="Basic and acidic residues" evidence="4">
    <location>
        <begin position="616"/>
        <end position="627"/>
    </location>
</feature>
<gene>
    <name evidence="6" type="ORF">WR25_08781</name>
</gene>
<feature type="region of interest" description="Disordered" evidence="4">
    <location>
        <begin position="589"/>
        <end position="662"/>
    </location>
</feature>
<evidence type="ECO:0000313" key="6">
    <source>
        <dbReference type="EMBL" id="PAV75704.1"/>
    </source>
</evidence>
<dbReference type="PANTHER" id="PTHR10598">
    <property type="entry name" value="SET1/ASH2 HISTONE METHYLTRANSFERASE COMPLEX SUBUNIT ASH2"/>
    <property type="match status" value="1"/>
</dbReference>
<dbReference type="GO" id="GO:0048188">
    <property type="term" value="C:Set1C/COMPASS complex"/>
    <property type="evidence" value="ECO:0007669"/>
    <property type="project" value="InterPro"/>
</dbReference>
<comment type="subcellular location">
    <subcellularLocation>
        <location evidence="1">Nucleus</location>
    </subcellularLocation>
</comment>
<dbReference type="InterPro" id="IPR013320">
    <property type="entry name" value="ConA-like_dom_sf"/>
</dbReference>
<proteinExistence type="predicted"/>
<evidence type="ECO:0000256" key="2">
    <source>
        <dbReference type="ARBA" id="ARBA00023242"/>
    </source>
</evidence>
<dbReference type="InterPro" id="IPR003877">
    <property type="entry name" value="SPRY_dom"/>
</dbReference>
<dbReference type="GO" id="GO:0000976">
    <property type="term" value="F:transcription cis-regulatory region binding"/>
    <property type="evidence" value="ECO:0007669"/>
    <property type="project" value="TreeGrafter"/>
</dbReference>
<dbReference type="SUPFAM" id="SSF49899">
    <property type="entry name" value="Concanavalin A-like lectins/glucanases"/>
    <property type="match status" value="1"/>
</dbReference>
<evidence type="ECO:0000259" key="5">
    <source>
        <dbReference type="PROSITE" id="PS50188"/>
    </source>
</evidence>
<keyword evidence="2" id="KW-0539">Nucleus</keyword>
<feature type="region of interest" description="Disordered" evidence="4">
    <location>
        <begin position="64"/>
        <end position="107"/>
    </location>
</feature>
<dbReference type="InterPro" id="IPR001870">
    <property type="entry name" value="B30.2/SPRY"/>
</dbReference>
<dbReference type="Pfam" id="PF00622">
    <property type="entry name" value="SPRY"/>
    <property type="match status" value="1"/>
</dbReference>
<keyword evidence="7" id="KW-1185">Reference proteome</keyword>
<dbReference type="Gene3D" id="2.60.120.920">
    <property type="match status" value="1"/>
</dbReference>
<feature type="domain" description="B30.2/SPRY" evidence="5">
    <location>
        <begin position="770"/>
        <end position="1009"/>
    </location>
</feature>
<sequence length="1073" mass="123260">MLEMEKQLSQLEQAKVSLEAELQRANVECHLHELLTSELSNELDEIKRKYEELESVVSNLREQKAATHATSELAHNVEKDSEANFDRRQDDSESGRRSPELSESLESAQKAIAELEARLAETEERLEQSQQLLFQYQQGRQSDYQREPQETDSALLRATANTVEAVTLLRESEDRDAEERQQQQIDQEDYREKMEDIARLYKLKEELEAAVDALKGEVWTLKGDLKASILDREQLQDRVVELDAAVEAEKRRADLLDMELQEQIELTNKATRQAAEAENQSNRRLAECLEMENRREELEKAYSQLTTYYTQLQEAYNAVYAKIQQTEQEMVQSKILRPDKKFQQQSQPQKETSDGETQIQEDHLQSRDEIVQVIESIVQRLDISADETASWQQKLESIEAYTRKMIAEIDLVREALVEEKKAKKALLDRLDALEEETERDGAESEQRKRRLDELQKEFNWKLDECESLKRRVNELEAALDVIAERETENADDESAKLAHRQADVDSLFRTNAELAHTNVELANQLDQWEQFTQNQEQTSQENPSELAAALVEIEALMGKIASLQQDIAAITQERDSIKTTYNELRTTLREKKKQQQLAKQKKEEKLEEQLQQADENGQKERKEELRVETSVLCPSPSSECNRSPAASQTSQQQTGQSPAANSERSAFYYGQLRTSLGNAVETVLADFERYFSLQDRNDRTVKEAVGTFHGKRNMAPQRGRPAVIKRKTTENPGGKGHKKMKINYDYSTSKVIGLGETVDYPFNKNGYFYFLAERDPLVGSENDEDLGNGFERDKRYIPPHLYRLHTAATSTVTLSQSDRAYQARDNGSLATHGVSRGQWYFEVQFLRQPKDSHIRIGWSQRYSPLQACVGYTKFSYGWRSLKGTKFHDGYGATYFPQGFKKGDVLGCLIELPERDAKFESGQPKHSVAKVSLKDHPIVRFKGHYFFEVHDNANETANNLFPLPWSKIEFFLNGRSCGTAYEEIYEGTYYPAVSIFKNATVRCNFGPSFSFPPPFHAQPISERATQYQSEQTMADLVYIANRNKELVQSQGVRDYQFCATPKQSCPEKSSPKKC</sequence>
<dbReference type="InterPro" id="IPR037353">
    <property type="entry name" value="ASH2"/>
</dbReference>
<dbReference type="EMBL" id="LIAE01008044">
    <property type="protein sequence ID" value="PAV75704.1"/>
    <property type="molecule type" value="Genomic_DNA"/>
</dbReference>
<feature type="compositionally biased region" description="Low complexity" evidence="4">
    <location>
        <begin position="643"/>
        <end position="660"/>
    </location>
</feature>
<dbReference type="PROSITE" id="PS50188">
    <property type="entry name" value="B302_SPRY"/>
    <property type="match status" value="1"/>
</dbReference>
<organism evidence="6 7">
    <name type="scientific">Diploscapter pachys</name>
    <dbReference type="NCBI Taxonomy" id="2018661"/>
    <lineage>
        <taxon>Eukaryota</taxon>
        <taxon>Metazoa</taxon>
        <taxon>Ecdysozoa</taxon>
        <taxon>Nematoda</taxon>
        <taxon>Chromadorea</taxon>
        <taxon>Rhabditida</taxon>
        <taxon>Rhabditina</taxon>
        <taxon>Rhabditomorpha</taxon>
        <taxon>Rhabditoidea</taxon>
        <taxon>Rhabditidae</taxon>
        <taxon>Diploscapter</taxon>
    </lineage>
</organism>
<reference evidence="6 7" key="1">
    <citation type="journal article" date="2017" name="Curr. Biol.">
        <title>Genome architecture and evolution of a unichromosomal asexual nematode.</title>
        <authorList>
            <person name="Fradin H."/>
            <person name="Zegar C."/>
            <person name="Gutwein M."/>
            <person name="Lucas J."/>
            <person name="Kovtun M."/>
            <person name="Corcoran D."/>
            <person name="Baugh L.R."/>
            <person name="Kiontke K."/>
            <person name="Gunsalus K."/>
            <person name="Fitch D.H."/>
            <person name="Piano F."/>
        </authorList>
    </citation>
    <scope>NUCLEOTIDE SEQUENCE [LARGE SCALE GENOMIC DNA]</scope>
    <source>
        <strain evidence="6">PF1309</strain>
    </source>
</reference>
<dbReference type="InterPro" id="IPR043136">
    <property type="entry name" value="B30.2/SPRY_sf"/>
</dbReference>
<feature type="compositionally biased region" description="Polar residues" evidence="4">
    <location>
        <begin position="343"/>
        <end position="358"/>
    </location>
</feature>
<feature type="region of interest" description="Disordered" evidence="4">
    <location>
        <begin position="339"/>
        <end position="364"/>
    </location>
</feature>
<name>A0A2A2KP15_9BILA</name>
<feature type="compositionally biased region" description="Basic and acidic residues" evidence="4">
    <location>
        <begin position="75"/>
        <end position="100"/>
    </location>
</feature>
<dbReference type="PANTHER" id="PTHR10598:SF0">
    <property type="entry name" value="SET1_ASH2 HISTONE METHYLTRANSFERASE COMPLEX SUBUNIT ASH2"/>
    <property type="match status" value="1"/>
</dbReference>
<accession>A0A2A2KP15</accession>
<dbReference type="AlphaFoldDB" id="A0A2A2KP15"/>
<evidence type="ECO:0000256" key="1">
    <source>
        <dbReference type="ARBA" id="ARBA00004123"/>
    </source>
</evidence>